<dbReference type="EMBL" id="JAMYWD010000003">
    <property type="protein sequence ID" value="KAJ4975607.1"/>
    <property type="molecule type" value="Genomic_DNA"/>
</dbReference>
<reference evidence="1" key="1">
    <citation type="journal article" date="2023" name="Plant J.">
        <title>The genome of the king protea, Protea cynaroides.</title>
        <authorList>
            <person name="Chang J."/>
            <person name="Duong T.A."/>
            <person name="Schoeman C."/>
            <person name="Ma X."/>
            <person name="Roodt D."/>
            <person name="Barker N."/>
            <person name="Li Z."/>
            <person name="Van de Peer Y."/>
            <person name="Mizrachi E."/>
        </authorList>
    </citation>
    <scope>NUCLEOTIDE SEQUENCE</scope>
    <source>
        <tissue evidence="1">Young leaves</tissue>
    </source>
</reference>
<dbReference type="InterPro" id="IPR036282">
    <property type="entry name" value="Glutathione-S-Trfase_C_sf"/>
</dbReference>
<accession>A0A9Q0KRQ1</accession>
<gene>
    <name evidence="1" type="ORF">NE237_000713</name>
</gene>
<dbReference type="SUPFAM" id="SSF47616">
    <property type="entry name" value="GST C-terminal domain-like"/>
    <property type="match status" value="1"/>
</dbReference>
<proteinExistence type="predicted"/>
<name>A0A9Q0KRQ1_9MAGN</name>
<dbReference type="AlphaFoldDB" id="A0A9Q0KRQ1"/>
<keyword evidence="2" id="KW-1185">Reference proteome</keyword>
<dbReference type="Proteomes" id="UP001141806">
    <property type="component" value="Unassembled WGS sequence"/>
</dbReference>
<comment type="caution">
    <text evidence="1">The sequence shown here is derived from an EMBL/GenBank/DDBJ whole genome shotgun (WGS) entry which is preliminary data.</text>
</comment>
<dbReference type="Gene3D" id="1.20.1050.10">
    <property type="match status" value="1"/>
</dbReference>
<organism evidence="1 2">
    <name type="scientific">Protea cynaroides</name>
    <dbReference type="NCBI Taxonomy" id="273540"/>
    <lineage>
        <taxon>Eukaryota</taxon>
        <taxon>Viridiplantae</taxon>
        <taxon>Streptophyta</taxon>
        <taxon>Embryophyta</taxon>
        <taxon>Tracheophyta</taxon>
        <taxon>Spermatophyta</taxon>
        <taxon>Magnoliopsida</taxon>
        <taxon>Proteales</taxon>
        <taxon>Proteaceae</taxon>
        <taxon>Protea</taxon>
    </lineage>
</organism>
<evidence type="ECO:0000313" key="2">
    <source>
        <dbReference type="Proteomes" id="UP001141806"/>
    </source>
</evidence>
<evidence type="ECO:0000313" key="1">
    <source>
        <dbReference type="EMBL" id="KAJ4975607.1"/>
    </source>
</evidence>
<sequence length="154" mass="17388">MNSSHGKGYQIPQAGVKVPANGSLMVDGRMHDGPKGRSPGLVHRSQVAALQLQNCYVVHDGRLSDVNLMNMLYVVGTNIWRTKGEEQEVAKKDFIEYMKLLEDSCPKLVAWAKKCMEKESVSKSLIEPRKIYEFVLGLKKRFVHGLQKRVFGEK</sequence>
<protein>
    <submittedName>
        <fullName evidence="1">Uncharacterized protein</fullName>
    </submittedName>
</protein>